<organism evidence="1">
    <name type="scientific">hydrothermal vent metagenome</name>
    <dbReference type="NCBI Taxonomy" id="652676"/>
    <lineage>
        <taxon>unclassified sequences</taxon>
        <taxon>metagenomes</taxon>
        <taxon>ecological metagenomes</taxon>
    </lineage>
</organism>
<gene>
    <name evidence="1" type="ORF">MGWOODY_Clf536</name>
</gene>
<accession>A0A160VA87</accession>
<reference evidence="1" key="1">
    <citation type="submission" date="2015-10" db="EMBL/GenBank/DDBJ databases">
        <authorList>
            <person name="Gilbert D.G."/>
        </authorList>
    </citation>
    <scope>NUCLEOTIDE SEQUENCE</scope>
</reference>
<dbReference type="AlphaFoldDB" id="A0A160VA87"/>
<evidence type="ECO:0000313" key="1">
    <source>
        <dbReference type="EMBL" id="CUV02969.1"/>
    </source>
</evidence>
<protein>
    <submittedName>
        <fullName evidence="1">Uncharacterized protein</fullName>
    </submittedName>
</protein>
<proteinExistence type="predicted"/>
<dbReference type="EMBL" id="FAXA01000335">
    <property type="protein sequence ID" value="CUV02969.1"/>
    <property type="molecule type" value="Genomic_DNA"/>
</dbReference>
<sequence>MEVLTMICPECETIVGIINHTHSGYFSRTQSIQDRSP</sequence>
<name>A0A160VA87_9ZZZZ</name>